<keyword evidence="2" id="KW-1185">Reference proteome</keyword>
<dbReference type="OrthoDB" id="5461292at2"/>
<sequence>MPARIDDLLVLNANLSKTDFAKYLRDREAVLPSDFGGLGDGVADDRAAIQAAFDRAAADGKMAVIPPGTWNVSAGVVLGGGARGLIMRGVLRYTGTVPATVLTLGDGGTTRNGEKLYANLQVVRQTQSDWGSEADIGILARNLDASVLDVRLVQGFTIGLRTLGDGRGFEDSTLYLHRFLNNRIGLDIRCATATAWNTSVRYYGGHFAVATGINPTLDRFGIRLSAEPGAYTNHNRHVFDAPNFELRQLDPNVAIPFLNETNGSAIIGRALRMEACSPIVARHTGAAQDCEYEVAWANTYAVGIDYTATATRCGNAVLNRHRAPASRHLRLLGAVPNLRAAAFRHSATEIGVEGLAAVATSTTAATTLAGLSFNGLDGIAATSRGLLLDAQKGFAFVVDTRAAKEFALAHWLVGGADGGRLFVRCFDAAMTVRENIAGDVLASLTTMQWNIPSKAWTGGAVMADASLNRRMTVRLAEAVVYAQIGIVGFDGQIELEALRLYGLPEHAPALLCGTPTLPVGQREFAAEVSWDLPNLAPGATSLLDVTVTVTGCRQGDLAQAALASSTRFIELDAAAWTNNMVRVMARNISPSATFDLSPATLSVQVTKRRIP</sequence>
<dbReference type="Proteomes" id="UP000245048">
    <property type="component" value="Unassembled WGS sequence"/>
</dbReference>
<evidence type="ECO:0000313" key="2">
    <source>
        <dbReference type="Proteomes" id="UP000245048"/>
    </source>
</evidence>
<protein>
    <submittedName>
        <fullName evidence="1">Uncharacterized protein</fullName>
    </submittedName>
</protein>
<dbReference type="EMBL" id="PDOA01000038">
    <property type="protein sequence ID" value="PWC26457.1"/>
    <property type="molecule type" value="Genomic_DNA"/>
</dbReference>
<dbReference type="InterPro" id="IPR011050">
    <property type="entry name" value="Pectin_lyase_fold/virulence"/>
</dbReference>
<organism evidence="1 2">
    <name type="scientific">Teichococcus aestuarii</name>
    <dbReference type="NCBI Taxonomy" id="568898"/>
    <lineage>
        <taxon>Bacteria</taxon>
        <taxon>Pseudomonadati</taxon>
        <taxon>Pseudomonadota</taxon>
        <taxon>Alphaproteobacteria</taxon>
        <taxon>Acetobacterales</taxon>
        <taxon>Roseomonadaceae</taxon>
        <taxon>Roseomonas</taxon>
    </lineage>
</organism>
<dbReference type="InterPro" id="IPR012334">
    <property type="entry name" value="Pectin_lyas_fold"/>
</dbReference>
<proteinExistence type="predicted"/>
<dbReference type="RefSeq" id="WP_109519273.1">
    <property type="nucleotide sequence ID" value="NZ_PDOA01000038.1"/>
</dbReference>
<evidence type="ECO:0000313" key="1">
    <source>
        <dbReference type="EMBL" id="PWC26457.1"/>
    </source>
</evidence>
<comment type="caution">
    <text evidence="1">The sequence shown here is derived from an EMBL/GenBank/DDBJ whole genome shotgun (WGS) entry which is preliminary data.</text>
</comment>
<dbReference type="SUPFAM" id="SSF51126">
    <property type="entry name" value="Pectin lyase-like"/>
    <property type="match status" value="1"/>
</dbReference>
<name>A0A2U1UXS4_9PROT</name>
<reference evidence="2" key="1">
    <citation type="submission" date="2017-10" db="EMBL/GenBank/DDBJ databases">
        <authorList>
            <person name="Toshchakov S.V."/>
            <person name="Goeva M.A."/>
        </authorList>
    </citation>
    <scope>NUCLEOTIDE SEQUENCE [LARGE SCALE GENOMIC DNA]</scope>
    <source>
        <strain evidence="2">JR1/69-1-13</strain>
    </source>
</reference>
<gene>
    <name evidence="1" type="ORF">CR165_23095</name>
</gene>
<dbReference type="Gene3D" id="2.160.20.10">
    <property type="entry name" value="Single-stranded right-handed beta-helix, Pectin lyase-like"/>
    <property type="match status" value="1"/>
</dbReference>
<dbReference type="AlphaFoldDB" id="A0A2U1UXS4"/>
<accession>A0A2U1UXS4</accession>